<protein>
    <submittedName>
        <fullName evidence="1">Uncharacterized protein</fullName>
    </submittedName>
</protein>
<proteinExistence type="predicted"/>
<keyword evidence="2" id="KW-1185">Reference proteome</keyword>
<dbReference type="EMBL" id="DF836532">
    <property type="protein sequence ID" value="GAN09097.1"/>
    <property type="molecule type" value="Genomic_DNA"/>
</dbReference>
<organism evidence="1">
    <name type="scientific">Mucor ambiguus</name>
    <dbReference type="NCBI Taxonomy" id="91626"/>
    <lineage>
        <taxon>Eukaryota</taxon>
        <taxon>Fungi</taxon>
        <taxon>Fungi incertae sedis</taxon>
        <taxon>Mucoromycota</taxon>
        <taxon>Mucoromycotina</taxon>
        <taxon>Mucoromycetes</taxon>
        <taxon>Mucorales</taxon>
        <taxon>Mucorineae</taxon>
        <taxon>Mucoraceae</taxon>
        <taxon>Mucor</taxon>
    </lineage>
</organism>
<name>A0A0C9MZL5_9FUNG</name>
<sequence length="86" mass="9464">MWNLKIVHDAKRNKIERQGVAIKTTIKILGHVNMPLNIATNVSFEDKNEGGAVESKADDNSIANAVEAKVINGHAEQEVIDQMMLP</sequence>
<evidence type="ECO:0000313" key="1">
    <source>
        <dbReference type="EMBL" id="GAN09097.1"/>
    </source>
</evidence>
<evidence type="ECO:0000313" key="2">
    <source>
        <dbReference type="Proteomes" id="UP000053815"/>
    </source>
</evidence>
<dbReference type="Proteomes" id="UP000053815">
    <property type="component" value="Unassembled WGS sequence"/>
</dbReference>
<accession>A0A0C9MZL5</accession>
<gene>
    <name evidence="1" type="ORF">MAM1_0243d08619</name>
</gene>
<reference evidence="1" key="1">
    <citation type="submission" date="2014-09" db="EMBL/GenBank/DDBJ databases">
        <title>Draft genome sequence of an oleaginous Mucoromycotina fungus Mucor ambiguus NBRC6742.</title>
        <authorList>
            <person name="Takeda I."/>
            <person name="Yamane N."/>
            <person name="Morita T."/>
            <person name="Tamano K."/>
            <person name="Machida M."/>
            <person name="Baker S."/>
            <person name="Koike H."/>
        </authorList>
    </citation>
    <scope>NUCLEOTIDE SEQUENCE</scope>
    <source>
        <strain evidence="1">NBRC 6742</strain>
    </source>
</reference>
<dbReference type="AlphaFoldDB" id="A0A0C9MZL5"/>